<feature type="transmembrane region" description="Helical" evidence="1">
    <location>
        <begin position="21"/>
        <end position="47"/>
    </location>
</feature>
<feature type="transmembrane region" description="Helical" evidence="1">
    <location>
        <begin position="446"/>
        <end position="471"/>
    </location>
</feature>
<keyword evidence="3" id="KW-1185">Reference proteome</keyword>
<evidence type="ECO:0000313" key="2">
    <source>
        <dbReference type="EMBL" id="PJJ56738.1"/>
    </source>
</evidence>
<accession>A0A0B2B7I9</accession>
<feature type="transmembrane region" description="Helical" evidence="1">
    <location>
        <begin position="326"/>
        <end position="347"/>
    </location>
</feature>
<dbReference type="RefSeq" id="WP_039362958.1">
    <property type="nucleotide sequence ID" value="NZ_PGEZ01000001.1"/>
</dbReference>
<dbReference type="OrthoDB" id="3261041at2"/>
<feature type="transmembrane region" description="Helical" evidence="1">
    <location>
        <begin position="477"/>
        <end position="498"/>
    </location>
</feature>
<feature type="transmembrane region" description="Helical" evidence="1">
    <location>
        <begin position="368"/>
        <end position="391"/>
    </location>
</feature>
<gene>
    <name evidence="2" type="ORF">CLV56_0949</name>
</gene>
<name>A0A0B2B7I9_9ACTN</name>
<keyword evidence="1" id="KW-0812">Transmembrane</keyword>
<feature type="transmembrane region" description="Helical" evidence="1">
    <location>
        <begin position="397"/>
        <end position="425"/>
    </location>
</feature>
<organism evidence="2 3">
    <name type="scientific">Mumia flava</name>
    <dbReference type="NCBI Taxonomy" id="1348852"/>
    <lineage>
        <taxon>Bacteria</taxon>
        <taxon>Bacillati</taxon>
        <taxon>Actinomycetota</taxon>
        <taxon>Actinomycetes</taxon>
        <taxon>Propionibacteriales</taxon>
        <taxon>Nocardioidaceae</taxon>
        <taxon>Mumia</taxon>
    </lineage>
</organism>
<dbReference type="Proteomes" id="UP000230842">
    <property type="component" value="Unassembled WGS sequence"/>
</dbReference>
<keyword evidence="1" id="KW-1133">Transmembrane helix</keyword>
<dbReference type="EMBL" id="PGEZ01000001">
    <property type="protein sequence ID" value="PJJ56738.1"/>
    <property type="molecule type" value="Genomic_DNA"/>
</dbReference>
<feature type="transmembrane region" description="Helical" evidence="1">
    <location>
        <begin position="99"/>
        <end position="129"/>
    </location>
</feature>
<feature type="transmembrane region" description="Helical" evidence="1">
    <location>
        <begin position="302"/>
        <end position="320"/>
    </location>
</feature>
<feature type="transmembrane region" description="Helical" evidence="1">
    <location>
        <begin position="135"/>
        <end position="160"/>
    </location>
</feature>
<proteinExistence type="predicted"/>
<feature type="transmembrane region" description="Helical" evidence="1">
    <location>
        <begin position="59"/>
        <end position="78"/>
    </location>
</feature>
<keyword evidence="1" id="KW-0472">Membrane</keyword>
<evidence type="ECO:0000256" key="1">
    <source>
        <dbReference type="SAM" id="Phobius"/>
    </source>
</evidence>
<feature type="transmembrane region" description="Helical" evidence="1">
    <location>
        <begin position="172"/>
        <end position="191"/>
    </location>
</feature>
<comment type="caution">
    <text evidence="2">The sequence shown here is derived from an EMBL/GenBank/DDBJ whole genome shotgun (WGS) entry which is preliminary data.</text>
</comment>
<evidence type="ECO:0000313" key="3">
    <source>
        <dbReference type="Proteomes" id="UP000230842"/>
    </source>
</evidence>
<sequence length="520" mass="53497">MAAVLVRLKLTLLVNGWRRSPWQVVGFALFALWALGIVVLVVAGAVAASFADPGAARTGLVLIGAPAVLGWWIIPVVAQGLDSTLDARRFQPLGLDPRSLVVGLALATLVGVPGATTAASALASALVWWDEPLAALVGLVGGVLGLALCVVGARAVVAVLAPLSERRRFREVVTALVVLPLALLPLISPILDRGVSGSLLESTAGVVAWTPAGAPWALGADVAEGLWWSLLGRTAICVVTLLVGLRVWASAMERALVSPPARTAATRTHGYGWFDRLPSSPVGVVAARCLTYWQRDPRYAGSLLYIPFLPIPFLVLGGGLHDNDALLAVGPVVAFALAFAISADLAYDSTAWWLHVASGLAGQADRTGRVVSASLLAAPVVLAFTLASVAVSGRWDLLVAVLGLDLGVMLVTLGTSTVMAVRYLYPVPLPGQSMFATPSGGGSGVIVGQMIGFAASFALSLPAVALFLLAWASGSAAAGLATLVVGVSVGALVLRQALRTSGAHLDRRGPDILQRLVAQG</sequence>
<dbReference type="AlphaFoldDB" id="A0A0B2B7I9"/>
<protein>
    <submittedName>
        <fullName evidence="2">ABC-2 type transport system permease protein</fullName>
    </submittedName>
</protein>
<feature type="transmembrane region" description="Helical" evidence="1">
    <location>
        <begin position="226"/>
        <end position="249"/>
    </location>
</feature>
<reference evidence="2 3" key="1">
    <citation type="submission" date="2017-11" db="EMBL/GenBank/DDBJ databases">
        <title>Genomic Encyclopedia of Archaeal and Bacterial Type Strains, Phase II (KMG-II): From Individual Species to Whole Genera.</title>
        <authorList>
            <person name="Goeker M."/>
        </authorList>
    </citation>
    <scope>NUCLEOTIDE SEQUENCE [LARGE SCALE GENOMIC DNA]</scope>
    <source>
        <strain evidence="2 3">DSM 27763</strain>
    </source>
</reference>